<dbReference type="PANTHER" id="PTHR34989">
    <property type="entry name" value="PROTEIN HDED"/>
    <property type="match status" value="1"/>
</dbReference>
<dbReference type="PANTHER" id="PTHR34989:SF1">
    <property type="entry name" value="PROTEIN HDED"/>
    <property type="match status" value="1"/>
</dbReference>
<dbReference type="InterPro" id="IPR052712">
    <property type="entry name" value="Acid_resist_chaperone_HdeD"/>
</dbReference>
<feature type="transmembrane region" description="Helical" evidence="1">
    <location>
        <begin position="72"/>
        <end position="105"/>
    </location>
</feature>
<dbReference type="KEGG" id="rch:RUM_05000"/>
<evidence type="ECO:0000256" key="1">
    <source>
        <dbReference type="SAM" id="Phobius"/>
    </source>
</evidence>
<dbReference type="GO" id="GO:0005886">
    <property type="term" value="C:plasma membrane"/>
    <property type="evidence" value="ECO:0007669"/>
    <property type="project" value="TreeGrafter"/>
</dbReference>
<keyword evidence="3" id="KW-1185">Reference proteome</keyword>
<protein>
    <submittedName>
        <fullName evidence="2">Uncharacterized conserved protein</fullName>
    </submittedName>
</protein>
<accession>D4LAT2</accession>
<gene>
    <name evidence="2" type="ordered locus">RUM_05000</name>
</gene>
<feature type="transmembrane region" description="Helical" evidence="1">
    <location>
        <begin position="38"/>
        <end position="60"/>
    </location>
</feature>
<reference evidence="2" key="1">
    <citation type="submission" date="2010-03" db="EMBL/GenBank/DDBJ databases">
        <title>The genome sequence of Ruminococcus sp. 18P13.</title>
        <authorList>
            <consortium name="metaHIT consortium -- http://www.metahit.eu/"/>
            <person name="Pajon A."/>
            <person name="Turner K."/>
            <person name="Parkhill J."/>
            <person name="Bernalier A."/>
        </authorList>
    </citation>
    <scope>NUCLEOTIDE SEQUENCE [LARGE SCALE GENOMIC DNA]</scope>
    <source>
        <strain evidence="2">Type strain: 18P13</strain>
    </source>
</reference>
<dbReference type="PATRIC" id="fig|213810.4.peg.405"/>
<organism evidence="2 3">
    <name type="scientific">Ruminococcus champanellensis (strain DSM 18848 / JCM 17042 / KCTC 15320 / 18P13)</name>
    <dbReference type="NCBI Taxonomy" id="213810"/>
    <lineage>
        <taxon>Bacteria</taxon>
        <taxon>Bacillati</taxon>
        <taxon>Bacillota</taxon>
        <taxon>Clostridia</taxon>
        <taxon>Eubacteriales</taxon>
        <taxon>Oscillospiraceae</taxon>
        <taxon>Ruminococcus</taxon>
    </lineage>
</organism>
<keyword evidence="1" id="KW-0472">Membrane</keyword>
<keyword evidence="1" id="KW-1133">Transmembrane helix</keyword>
<feature type="transmembrane region" description="Helical" evidence="1">
    <location>
        <begin position="157"/>
        <end position="177"/>
    </location>
</feature>
<reference evidence="2" key="2">
    <citation type="submission" date="2010-03" db="EMBL/GenBank/DDBJ databases">
        <authorList>
            <person name="Pajon A."/>
        </authorList>
    </citation>
    <scope>NUCLEOTIDE SEQUENCE</scope>
    <source>
        <strain evidence="2">Type strain: 18P13</strain>
    </source>
</reference>
<dbReference type="STRING" id="213810.RUM_05000"/>
<dbReference type="RefSeq" id="WP_015557634.1">
    <property type="nucleotide sequence ID" value="NC_021039.1"/>
</dbReference>
<dbReference type="Pfam" id="PF03729">
    <property type="entry name" value="DUF308"/>
    <property type="match status" value="2"/>
</dbReference>
<evidence type="ECO:0000313" key="2">
    <source>
        <dbReference type="EMBL" id="CBL16727.1"/>
    </source>
</evidence>
<feature type="transmembrane region" description="Helical" evidence="1">
    <location>
        <begin position="12"/>
        <end position="31"/>
    </location>
</feature>
<evidence type="ECO:0000313" key="3">
    <source>
        <dbReference type="Proteomes" id="UP000007054"/>
    </source>
</evidence>
<name>D4LAT2_RUMC1</name>
<dbReference type="GeneID" id="83155323"/>
<dbReference type="HOGENOM" id="CLU_091585_8_0_9"/>
<sequence>MKGTGWIRAAKSGYIATSMLWCAAGLLLIFLPGTSVKLLCMAAGGLLTVCGIIKIIGYFSKDLYRLAFQFDLALGLLCLLLGLILLCNPVGFTTFVHFLIGIVVLTDSMFKLQTAFDAKRFGISNWWVIGLTSLLTGVCGVLLVLNPFDGAKLIMRLIGITALLEGVLNLLVAVYAVKIQKQGKVDVIETHAEIKGEDDL</sequence>
<dbReference type="EMBL" id="FP929052">
    <property type="protein sequence ID" value="CBL16727.1"/>
    <property type="molecule type" value="Genomic_DNA"/>
</dbReference>
<keyword evidence="1" id="KW-0812">Transmembrane</keyword>
<dbReference type="Proteomes" id="UP000007054">
    <property type="component" value="Chromosome"/>
</dbReference>
<dbReference type="InterPro" id="IPR005325">
    <property type="entry name" value="DUF308_memb"/>
</dbReference>
<dbReference type="AlphaFoldDB" id="D4LAT2"/>
<feature type="transmembrane region" description="Helical" evidence="1">
    <location>
        <begin position="126"/>
        <end position="145"/>
    </location>
</feature>
<proteinExistence type="predicted"/>